<keyword evidence="3" id="KW-1185">Reference proteome</keyword>
<protein>
    <submittedName>
        <fullName evidence="2">Uncharacterized protein</fullName>
    </submittedName>
</protein>
<accession>A0ABN8XRZ4</accession>
<reference evidence="2" key="1">
    <citation type="submission" date="2023-04" db="EMBL/GenBank/DDBJ databases">
        <authorList>
            <consortium name="ELIXIR-Norway"/>
        </authorList>
    </citation>
    <scope>NUCLEOTIDE SEQUENCE [LARGE SCALE GENOMIC DNA]</scope>
</reference>
<evidence type="ECO:0000313" key="2">
    <source>
        <dbReference type="EMBL" id="CAI9152130.1"/>
    </source>
</evidence>
<evidence type="ECO:0000256" key="1">
    <source>
        <dbReference type="SAM" id="Phobius"/>
    </source>
</evidence>
<proteinExistence type="predicted"/>
<keyword evidence="1" id="KW-0812">Transmembrane</keyword>
<dbReference type="EMBL" id="OX459937">
    <property type="protein sequence ID" value="CAI9152130.1"/>
    <property type="molecule type" value="Genomic_DNA"/>
</dbReference>
<gene>
    <name evidence="2" type="ORF">MRATA1EN1_LOCUS1092</name>
</gene>
<name>A0ABN8XRZ4_RANTA</name>
<evidence type="ECO:0000313" key="3">
    <source>
        <dbReference type="Proteomes" id="UP001176941"/>
    </source>
</evidence>
<dbReference type="Proteomes" id="UP001176941">
    <property type="component" value="Chromosome 1"/>
</dbReference>
<keyword evidence="1" id="KW-1133">Transmembrane helix</keyword>
<feature type="transmembrane region" description="Helical" evidence="1">
    <location>
        <begin position="12"/>
        <end position="32"/>
    </location>
</feature>
<sequence>MSIDLVMSSNHLILCHSLFLLYTIFPSIRVFFNDLALHIRQPKYWSFSISLPNGYSGLISFRIDWFDLFILQRTLKSLHKHHILKTSVVLLTTNLIIVSFTTLSLQ</sequence>
<feature type="transmembrane region" description="Helical" evidence="1">
    <location>
        <begin position="44"/>
        <end position="63"/>
    </location>
</feature>
<organism evidence="2 3">
    <name type="scientific">Rangifer tarandus platyrhynchus</name>
    <name type="common">Svalbard reindeer</name>
    <dbReference type="NCBI Taxonomy" id="3082113"/>
    <lineage>
        <taxon>Eukaryota</taxon>
        <taxon>Metazoa</taxon>
        <taxon>Chordata</taxon>
        <taxon>Craniata</taxon>
        <taxon>Vertebrata</taxon>
        <taxon>Euteleostomi</taxon>
        <taxon>Mammalia</taxon>
        <taxon>Eutheria</taxon>
        <taxon>Laurasiatheria</taxon>
        <taxon>Artiodactyla</taxon>
        <taxon>Ruminantia</taxon>
        <taxon>Pecora</taxon>
        <taxon>Cervidae</taxon>
        <taxon>Odocoileinae</taxon>
        <taxon>Rangifer</taxon>
    </lineage>
</organism>
<feature type="transmembrane region" description="Helical" evidence="1">
    <location>
        <begin position="83"/>
        <end position="105"/>
    </location>
</feature>
<keyword evidence="1" id="KW-0472">Membrane</keyword>